<proteinExistence type="predicted"/>
<gene>
    <name evidence="2" type="ORF">NDU88_005054</name>
</gene>
<reference evidence="2" key="1">
    <citation type="journal article" date="2022" name="bioRxiv">
        <title>Sequencing and chromosome-scale assembly of the giantPleurodeles waltlgenome.</title>
        <authorList>
            <person name="Brown T."/>
            <person name="Elewa A."/>
            <person name="Iarovenko S."/>
            <person name="Subramanian E."/>
            <person name="Araus A.J."/>
            <person name="Petzold A."/>
            <person name="Susuki M."/>
            <person name="Suzuki K.-i.T."/>
            <person name="Hayashi T."/>
            <person name="Toyoda A."/>
            <person name="Oliveira C."/>
            <person name="Osipova E."/>
            <person name="Leigh N.D."/>
            <person name="Simon A."/>
            <person name="Yun M.H."/>
        </authorList>
    </citation>
    <scope>NUCLEOTIDE SEQUENCE</scope>
    <source>
        <strain evidence="2">20211129_DDA</strain>
        <tissue evidence="2">Liver</tissue>
    </source>
</reference>
<dbReference type="AlphaFoldDB" id="A0AAV7NMT4"/>
<name>A0AAV7NMT4_PLEWA</name>
<dbReference type="EMBL" id="JANPWB010000012">
    <property type="protein sequence ID" value="KAJ1116849.1"/>
    <property type="molecule type" value="Genomic_DNA"/>
</dbReference>
<keyword evidence="3" id="KW-1185">Reference proteome</keyword>
<evidence type="ECO:0000256" key="1">
    <source>
        <dbReference type="SAM" id="MobiDB-lite"/>
    </source>
</evidence>
<feature type="region of interest" description="Disordered" evidence="1">
    <location>
        <begin position="32"/>
        <end position="68"/>
    </location>
</feature>
<accession>A0AAV7NMT4</accession>
<evidence type="ECO:0000313" key="2">
    <source>
        <dbReference type="EMBL" id="KAJ1116849.1"/>
    </source>
</evidence>
<dbReference type="Proteomes" id="UP001066276">
    <property type="component" value="Chromosome 8"/>
</dbReference>
<comment type="caution">
    <text evidence="2">The sequence shown here is derived from an EMBL/GenBank/DDBJ whole genome shotgun (WGS) entry which is preliminary data.</text>
</comment>
<sequence>MPVLDFPDDMDDELTNISQQTLQDVLGALQNPPSVARRSTDTAAITEDPPTTPIVRPASSNPAKDTGTTFERTVGVRVQRELAKEVWVGMQNMAASLEGMHTCMMSSVEQAAAMQALPSLQGLQQCIREFTTAVRELPQHLATQTFHCVHECNHDPLRADLAAYHSDVAAILKNQQLLLAAAMLLIAPQLVATGNFDSTSSNTEVCVAPSNPPPPRAEEMTH</sequence>
<feature type="region of interest" description="Disordered" evidence="1">
    <location>
        <begin position="201"/>
        <end position="222"/>
    </location>
</feature>
<protein>
    <submittedName>
        <fullName evidence="2">Uncharacterized protein</fullName>
    </submittedName>
</protein>
<feature type="compositionally biased region" description="Polar residues" evidence="1">
    <location>
        <begin position="58"/>
        <end position="68"/>
    </location>
</feature>
<evidence type="ECO:0000313" key="3">
    <source>
        <dbReference type="Proteomes" id="UP001066276"/>
    </source>
</evidence>
<organism evidence="2 3">
    <name type="scientific">Pleurodeles waltl</name>
    <name type="common">Iberian ribbed newt</name>
    <dbReference type="NCBI Taxonomy" id="8319"/>
    <lineage>
        <taxon>Eukaryota</taxon>
        <taxon>Metazoa</taxon>
        <taxon>Chordata</taxon>
        <taxon>Craniata</taxon>
        <taxon>Vertebrata</taxon>
        <taxon>Euteleostomi</taxon>
        <taxon>Amphibia</taxon>
        <taxon>Batrachia</taxon>
        <taxon>Caudata</taxon>
        <taxon>Salamandroidea</taxon>
        <taxon>Salamandridae</taxon>
        <taxon>Pleurodelinae</taxon>
        <taxon>Pleurodeles</taxon>
    </lineage>
</organism>